<gene>
    <name evidence="1" type="ORF">CAMRE0001_2336</name>
</gene>
<reference evidence="1 2" key="1">
    <citation type="submission" date="2008-08" db="EMBL/GenBank/DDBJ databases">
        <authorList>
            <person name="Madupu R."/>
            <person name="Durkin A.S."/>
            <person name="Torralba M."/>
            <person name="Methe B."/>
            <person name="Sutton G.G."/>
            <person name="Strausberg R.L."/>
            <person name="Nelson K.E."/>
        </authorList>
    </citation>
    <scope>NUCLEOTIDE SEQUENCE [LARGE SCALE GENOMIC DNA]</scope>
    <source>
        <strain evidence="1 2">RM3267</strain>
    </source>
</reference>
<dbReference type="AlphaFoldDB" id="B9D5X4"/>
<comment type="caution">
    <text evidence="1">The sequence shown here is derived from an EMBL/GenBank/DDBJ whole genome shotgun (WGS) entry which is preliminary data.</text>
</comment>
<sequence>MPIYYTTFYRSYIGPSSCDYRIIPSSKESRHCDTRQDT</sequence>
<evidence type="ECO:0000313" key="2">
    <source>
        <dbReference type="Proteomes" id="UP000003082"/>
    </source>
</evidence>
<proteinExistence type="predicted"/>
<dbReference type="STRING" id="553218.CAMRE0001_2336"/>
<dbReference type="Proteomes" id="UP000003082">
    <property type="component" value="Unassembled WGS sequence"/>
</dbReference>
<organism evidence="1 2">
    <name type="scientific">Campylobacter rectus RM3267</name>
    <dbReference type="NCBI Taxonomy" id="553218"/>
    <lineage>
        <taxon>Bacteria</taxon>
        <taxon>Pseudomonadati</taxon>
        <taxon>Campylobacterota</taxon>
        <taxon>Epsilonproteobacteria</taxon>
        <taxon>Campylobacterales</taxon>
        <taxon>Campylobacteraceae</taxon>
        <taxon>Campylobacter</taxon>
    </lineage>
</organism>
<accession>B9D5X4</accession>
<name>B9D5X4_CAMRE</name>
<dbReference type="EMBL" id="ACFU01000048">
    <property type="protein sequence ID" value="EEF12603.1"/>
    <property type="molecule type" value="Genomic_DNA"/>
</dbReference>
<keyword evidence="2" id="KW-1185">Reference proteome</keyword>
<evidence type="ECO:0000313" key="1">
    <source>
        <dbReference type="EMBL" id="EEF12603.1"/>
    </source>
</evidence>
<protein>
    <submittedName>
        <fullName evidence="1">Uncharacterized protein</fullName>
    </submittedName>
</protein>